<accession>A0AAW1I1A4</accession>
<evidence type="ECO:0000313" key="2">
    <source>
        <dbReference type="EMBL" id="KAK9682392.1"/>
    </source>
</evidence>
<dbReference type="EMBL" id="JBDFQZ010000010">
    <property type="protein sequence ID" value="KAK9682392.1"/>
    <property type="molecule type" value="Genomic_DNA"/>
</dbReference>
<name>A0AAW1I1A4_SAPOF</name>
<feature type="region of interest" description="Disordered" evidence="1">
    <location>
        <begin position="1"/>
        <end position="33"/>
    </location>
</feature>
<evidence type="ECO:0000256" key="1">
    <source>
        <dbReference type="SAM" id="MobiDB-lite"/>
    </source>
</evidence>
<keyword evidence="3" id="KW-1185">Reference proteome</keyword>
<reference evidence="2" key="1">
    <citation type="submission" date="2024-03" db="EMBL/GenBank/DDBJ databases">
        <title>WGS assembly of Saponaria officinalis var. Norfolk2.</title>
        <authorList>
            <person name="Jenkins J."/>
            <person name="Shu S."/>
            <person name="Grimwood J."/>
            <person name="Barry K."/>
            <person name="Goodstein D."/>
            <person name="Schmutz J."/>
            <person name="Leebens-Mack J."/>
            <person name="Osbourn A."/>
        </authorList>
    </citation>
    <scope>NUCLEOTIDE SEQUENCE [LARGE SCALE GENOMIC DNA]</scope>
    <source>
        <strain evidence="2">JIC</strain>
    </source>
</reference>
<protein>
    <submittedName>
        <fullName evidence="2">Uncharacterized protein</fullName>
    </submittedName>
</protein>
<evidence type="ECO:0000313" key="3">
    <source>
        <dbReference type="Proteomes" id="UP001443914"/>
    </source>
</evidence>
<proteinExistence type="predicted"/>
<sequence>MFTTGYTGGQYCEEKRSSGKHGFRASDDSEPGTACGSVERVQALFGLRTSLKIYRRRFLNFPSSVPSVSERRFQDEHPYFVIIYMIKSKTYDSEYSDFLAREAMAANERYNAYVNEQMQILEDRQTASATESAKPVMLFGVQIG</sequence>
<dbReference type="Proteomes" id="UP001443914">
    <property type="component" value="Unassembled WGS sequence"/>
</dbReference>
<gene>
    <name evidence="2" type="ORF">RND81_10G070500</name>
</gene>
<organism evidence="2 3">
    <name type="scientific">Saponaria officinalis</name>
    <name type="common">Common soapwort</name>
    <name type="synonym">Lychnis saponaria</name>
    <dbReference type="NCBI Taxonomy" id="3572"/>
    <lineage>
        <taxon>Eukaryota</taxon>
        <taxon>Viridiplantae</taxon>
        <taxon>Streptophyta</taxon>
        <taxon>Embryophyta</taxon>
        <taxon>Tracheophyta</taxon>
        <taxon>Spermatophyta</taxon>
        <taxon>Magnoliopsida</taxon>
        <taxon>eudicotyledons</taxon>
        <taxon>Gunneridae</taxon>
        <taxon>Pentapetalae</taxon>
        <taxon>Caryophyllales</taxon>
        <taxon>Caryophyllaceae</taxon>
        <taxon>Caryophylleae</taxon>
        <taxon>Saponaria</taxon>
    </lineage>
</organism>
<dbReference type="AlphaFoldDB" id="A0AAW1I1A4"/>
<comment type="caution">
    <text evidence="2">The sequence shown here is derived from an EMBL/GenBank/DDBJ whole genome shotgun (WGS) entry which is preliminary data.</text>
</comment>